<dbReference type="InterPro" id="IPR028250">
    <property type="entry name" value="DsbDN"/>
</dbReference>
<name>A0A975ZN52_9RHOB</name>
<sequence length="266" mass="28214">MMRHLLTSLALAFGLAGPAAAQTTEVARAALIPGWQQADGSHVVGLLLDLAPGWKTYWRSPGDAGIPPRFDWAGSRNIAGLRALWPTPEAMDQNGMTSIGYPGDVVIPLMIRPESTGGEMRLTGRMELGVCKDVCVPAELRFSATLTPGDRRDPRLVAALVDRPLTAREAQVGQVSCRISPVEGGVALTARIAMPSAGGQEFVVVETANPSIWVAEAETRRAGNILTASTEMQHVEGAPFALDRSGLRFTVLGKRHAVDIRGCASG</sequence>
<reference evidence="3 4" key="1">
    <citation type="submission" date="2016-10" db="EMBL/GenBank/DDBJ databases">
        <authorList>
            <person name="Varghese N."/>
            <person name="Submissions S."/>
        </authorList>
    </citation>
    <scope>NUCLEOTIDE SEQUENCE [LARGE SCALE GENOMIC DNA]</scope>
    <source>
        <strain evidence="3 4">FF3</strain>
    </source>
</reference>
<gene>
    <name evidence="3" type="ORF">SAMN04487940_105131</name>
</gene>
<dbReference type="Proteomes" id="UP000182932">
    <property type="component" value="Unassembled WGS sequence"/>
</dbReference>
<protein>
    <submittedName>
        <fullName evidence="3">Thiol-disulfide interchange protein, contains DsbC and DsbD domains</fullName>
    </submittedName>
</protein>
<dbReference type="Pfam" id="PF11412">
    <property type="entry name" value="DsbD_N"/>
    <property type="match status" value="1"/>
</dbReference>
<dbReference type="EMBL" id="FNYY01000005">
    <property type="protein sequence ID" value="SEJ36887.1"/>
    <property type="molecule type" value="Genomic_DNA"/>
</dbReference>
<evidence type="ECO:0000256" key="1">
    <source>
        <dbReference type="SAM" id="SignalP"/>
    </source>
</evidence>
<organism evidence="3 4">
    <name type="scientific">Marinovum algicola</name>
    <dbReference type="NCBI Taxonomy" id="42444"/>
    <lineage>
        <taxon>Bacteria</taxon>
        <taxon>Pseudomonadati</taxon>
        <taxon>Pseudomonadota</taxon>
        <taxon>Alphaproteobacteria</taxon>
        <taxon>Rhodobacterales</taxon>
        <taxon>Roseobacteraceae</taxon>
        <taxon>Marinovum</taxon>
    </lineage>
</organism>
<comment type="caution">
    <text evidence="3">The sequence shown here is derived from an EMBL/GenBank/DDBJ whole genome shotgun (WGS) entry which is preliminary data.</text>
</comment>
<keyword evidence="1" id="KW-0732">Signal</keyword>
<evidence type="ECO:0000313" key="4">
    <source>
        <dbReference type="Proteomes" id="UP000182932"/>
    </source>
</evidence>
<dbReference type="AlphaFoldDB" id="A0A975ZN52"/>
<evidence type="ECO:0000259" key="2">
    <source>
        <dbReference type="Pfam" id="PF11412"/>
    </source>
</evidence>
<feature type="signal peptide" evidence="1">
    <location>
        <begin position="1"/>
        <end position="21"/>
    </location>
</feature>
<feature type="chain" id="PRO_5037515268" evidence="1">
    <location>
        <begin position="22"/>
        <end position="266"/>
    </location>
</feature>
<accession>A0A975ZN52</accession>
<feature type="domain" description="Thiol:disulfide interchange protein DsbD N-terminal" evidence="2">
    <location>
        <begin position="31"/>
        <end position="144"/>
    </location>
</feature>
<proteinExistence type="predicted"/>
<dbReference type="RefSeq" id="WP_074836227.1">
    <property type="nucleotide sequence ID" value="NZ_JAVKFZ010000035.1"/>
</dbReference>
<keyword evidence="4" id="KW-1185">Reference proteome</keyword>
<evidence type="ECO:0000313" key="3">
    <source>
        <dbReference type="EMBL" id="SEJ36887.1"/>
    </source>
</evidence>